<evidence type="ECO:0000256" key="6">
    <source>
        <dbReference type="SAM" id="MobiDB-lite"/>
    </source>
</evidence>
<evidence type="ECO:0000256" key="2">
    <source>
        <dbReference type="ARBA" id="ARBA00022475"/>
    </source>
</evidence>
<evidence type="ECO:0000256" key="5">
    <source>
        <dbReference type="ARBA" id="ARBA00023136"/>
    </source>
</evidence>
<organism evidence="8 9">
    <name type="scientific">Folsomia candida</name>
    <name type="common">Springtail</name>
    <dbReference type="NCBI Taxonomy" id="158441"/>
    <lineage>
        <taxon>Eukaryota</taxon>
        <taxon>Metazoa</taxon>
        <taxon>Ecdysozoa</taxon>
        <taxon>Arthropoda</taxon>
        <taxon>Hexapoda</taxon>
        <taxon>Collembola</taxon>
        <taxon>Entomobryomorpha</taxon>
        <taxon>Isotomoidea</taxon>
        <taxon>Isotomidae</taxon>
        <taxon>Proisotominae</taxon>
        <taxon>Folsomia</taxon>
    </lineage>
</organism>
<evidence type="ECO:0000256" key="1">
    <source>
        <dbReference type="ARBA" id="ARBA00004651"/>
    </source>
</evidence>
<evidence type="ECO:0000256" key="7">
    <source>
        <dbReference type="SAM" id="Phobius"/>
    </source>
</evidence>
<reference evidence="8 9" key="1">
    <citation type="submission" date="2015-12" db="EMBL/GenBank/DDBJ databases">
        <title>The genome of Folsomia candida.</title>
        <authorList>
            <person name="Faddeeva A."/>
            <person name="Derks M.F."/>
            <person name="Anvar Y."/>
            <person name="Smit S."/>
            <person name="Van Straalen N."/>
            <person name="Roelofs D."/>
        </authorList>
    </citation>
    <scope>NUCLEOTIDE SEQUENCE [LARGE SCALE GENOMIC DNA]</scope>
    <source>
        <strain evidence="8 9">VU population</strain>
        <tissue evidence="8">Whole body</tissue>
    </source>
</reference>
<dbReference type="GO" id="GO:0050909">
    <property type="term" value="P:sensory perception of taste"/>
    <property type="evidence" value="ECO:0007669"/>
    <property type="project" value="InterPro"/>
</dbReference>
<evidence type="ECO:0000256" key="3">
    <source>
        <dbReference type="ARBA" id="ARBA00022692"/>
    </source>
</evidence>
<proteinExistence type="predicted"/>
<gene>
    <name evidence="8" type="ORF">Fcan01_18928</name>
</gene>
<feature type="transmembrane region" description="Helical" evidence="7">
    <location>
        <begin position="136"/>
        <end position="157"/>
    </location>
</feature>
<keyword evidence="4 7" id="KW-1133">Transmembrane helix</keyword>
<keyword evidence="3 7" id="KW-0812">Transmembrane</keyword>
<comment type="subcellular location">
    <subcellularLocation>
        <location evidence="1">Cell membrane</location>
        <topology evidence="1">Multi-pass membrane protein</topology>
    </subcellularLocation>
</comment>
<evidence type="ECO:0000313" key="8">
    <source>
        <dbReference type="EMBL" id="OXA46241.1"/>
    </source>
</evidence>
<sequence>MVFQSGLQLMILNLRLLDLYGFNPLLYDVERKKFVERRQSKFKVGLVTCIVITVVLNGIHTITFSPVGMLSSSKKVFISAFVIGWSTGFMAVFPLLVDPRTYVDLMNMLMEFEQGYLNTIDCPNSRVQRWQYRVKLCSLAATLVSTAGPITQFAIILYQSKIPSFLGSISVNIESSWGHWIIFAVSLVLQAFLAAGVPVAFSIMVGPVCSGTLLSVAGYLSCLTKSHILQQFKYTDNLDTAVKLYKELSVLVGQINLCFRQLVLPAILMYAISVNILGAYLTIKFNEELFSNIGNLLLPLLALETFVVIMGLGTTAGFVNKASKKTTAKLKVGMYDVVRQNGKDMTCLRRTINACCPMKIRFGSNFVDILAPLISKSVPVEDLSNSSEASFPNEGNGNGTDSIP</sequence>
<feature type="transmembrane region" description="Helical" evidence="7">
    <location>
        <begin position="262"/>
        <end position="283"/>
    </location>
</feature>
<dbReference type="Proteomes" id="UP000198287">
    <property type="component" value="Unassembled WGS sequence"/>
</dbReference>
<keyword evidence="5 7" id="KW-0472">Membrane</keyword>
<dbReference type="InterPro" id="IPR013604">
    <property type="entry name" value="7TM_chemorcpt"/>
</dbReference>
<dbReference type="Pfam" id="PF08395">
    <property type="entry name" value="7tm_7"/>
    <property type="match status" value="1"/>
</dbReference>
<name>A0A226DNQ0_FOLCA</name>
<protein>
    <submittedName>
        <fullName evidence="8">Uncharacterized protein</fullName>
    </submittedName>
</protein>
<feature type="transmembrane region" description="Helical" evidence="7">
    <location>
        <begin position="177"/>
        <end position="201"/>
    </location>
</feature>
<keyword evidence="9" id="KW-1185">Reference proteome</keyword>
<feature type="region of interest" description="Disordered" evidence="6">
    <location>
        <begin position="385"/>
        <end position="404"/>
    </location>
</feature>
<evidence type="ECO:0000313" key="9">
    <source>
        <dbReference type="Proteomes" id="UP000198287"/>
    </source>
</evidence>
<comment type="caution">
    <text evidence="8">The sequence shown here is derived from an EMBL/GenBank/DDBJ whole genome shotgun (WGS) entry which is preliminary data.</text>
</comment>
<dbReference type="EMBL" id="LNIX01000016">
    <property type="protein sequence ID" value="OXA46241.1"/>
    <property type="molecule type" value="Genomic_DNA"/>
</dbReference>
<feature type="transmembrane region" description="Helical" evidence="7">
    <location>
        <begin position="44"/>
        <end position="64"/>
    </location>
</feature>
<feature type="transmembrane region" description="Helical" evidence="7">
    <location>
        <begin position="295"/>
        <end position="319"/>
    </location>
</feature>
<dbReference type="GO" id="GO:0005886">
    <property type="term" value="C:plasma membrane"/>
    <property type="evidence" value="ECO:0007669"/>
    <property type="project" value="UniProtKB-SubCell"/>
</dbReference>
<keyword evidence="2" id="KW-1003">Cell membrane</keyword>
<dbReference type="AlphaFoldDB" id="A0A226DNQ0"/>
<feature type="transmembrane region" description="Helical" evidence="7">
    <location>
        <begin position="76"/>
        <end position="97"/>
    </location>
</feature>
<accession>A0A226DNQ0</accession>
<evidence type="ECO:0000256" key="4">
    <source>
        <dbReference type="ARBA" id="ARBA00022989"/>
    </source>
</evidence>